<proteinExistence type="predicted"/>
<evidence type="ECO:0000313" key="2">
    <source>
        <dbReference type="EMBL" id="EUB55798.1"/>
    </source>
</evidence>
<dbReference type="GeneID" id="36345079"/>
<accession>W6U3W1</accession>
<protein>
    <submittedName>
        <fullName evidence="2">Uncharacterized protein</fullName>
    </submittedName>
</protein>
<dbReference type="EMBL" id="APAU02000144">
    <property type="protein sequence ID" value="EUB55798.1"/>
    <property type="molecule type" value="Genomic_DNA"/>
</dbReference>
<reference evidence="2 3" key="1">
    <citation type="journal article" date="2013" name="Nat. Genet.">
        <title>The genome of the hydatid tapeworm Echinococcus granulosus.</title>
        <authorList>
            <person name="Zheng H."/>
            <person name="Zhang W."/>
            <person name="Zhang L."/>
            <person name="Zhang Z."/>
            <person name="Li J."/>
            <person name="Lu G."/>
            <person name="Zhu Y."/>
            <person name="Wang Y."/>
            <person name="Huang Y."/>
            <person name="Liu J."/>
            <person name="Kang H."/>
            <person name="Chen J."/>
            <person name="Wang L."/>
            <person name="Chen A."/>
            <person name="Yu S."/>
            <person name="Gao Z."/>
            <person name="Jin L."/>
            <person name="Gu W."/>
            <person name="Wang Z."/>
            <person name="Zhao L."/>
            <person name="Shi B."/>
            <person name="Wen H."/>
            <person name="Lin R."/>
            <person name="Jones M.K."/>
            <person name="Brejova B."/>
            <person name="Vinar T."/>
            <person name="Zhao G."/>
            <person name="McManus D.P."/>
            <person name="Chen Z."/>
            <person name="Zhou Y."/>
            <person name="Wang S."/>
        </authorList>
    </citation>
    <scope>NUCLEOTIDE SEQUENCE [LARGE SCALE GENOMIC DNA]</scope>
</reference>
<evidence type="ECO:0000313" key="3">
    <source>
        <dbReference type="Proteomes" id="UP000019149"/>
    </source>
</evidence>
<feature type="region of interest" description="Disordered" evidence="1">
    <location>
        <begin position="1"/>
        <end position="32"/>
    </location>
</feature>
<dbReference type="RefSeq" id="XP_024346994.1">
    <property type="nucleotide sequence ID" value="XM_024498613.1"/>
</dbReference>
<organism evidence="2 3">
    <name type="scientific">Echinococcus granulosus</name>
    <name type="common">Hydatid tapeworm</name>
    <dbReference type="NCBI Taxonomy" id="6210"/>
    <lineage>
        <taxon>Eukaryota</taxon>
        <taxon>Metazoa</taxon>
        <taxon>Spiralia</taxon>
        <taxon>Lophotrochozoa</taxon>
        <taxon>Platyhelminthes</taxon>
        <taxon>Cestoda</taxon>
        <taxon>Eucestoda</taxon>
        <taxon>Cyclophyllidea</taxon>
        <taxon>Taeniidae</taxon>
        <taxon>Echinococcus</taxon>
        <taxon>Echinococcus granulosus group</taxon>
    </lineage>
</organism>
<evidence type="ECO:0000256" key="1">
    <source>
        <dbReference type="SAM" id="MobiDB-lite"/>
    </source>
</evidence>
<gene>
    <name evidence="2" type="ORF">EGR_09364</name>
</gene>
<name>W6U3W1_ECHGR</name>
<keyword evidence="3" id="KW-1185">Reference proteome</keyword>
<dbReference type="CTD" id="36345079"/>
<dbReference type="KEGG" id="egl:EGR_09364"/>
<dbReference type="AlphaFoldDB" id="W6U3W1"/>
<sequence>MPDVSDRSACSAFGNGSVQLTGAEDNDADIDE</sequence>
<comment type="caution">
    <text evidence="2">The sequence shown here is derived from an EMBL/GenBank/DDBJ whole genome shotgun (WGS) entry which is preliminary data.</text>
</comment>
<dbReference type="Proteomes" id="UP000019149">
    <property type="component" value="Unassembled WGS sequence"/>
</dbReference>